<reference evidence="4" key="1">
    <citation type="submission" date="2016-12" db="EMBL/GenBank/DDBJ databases">
        <title>An insight into the sialome and mialome of the sand fly, Nyssomyia neivai.</title>
        <authorList>
            <person name="Sebastian V."/>
            <person name="Goulart T.M."/>
            <person name="Oliveira W."/>
            <person name="Calvo E."/>
            <person name="Oliveira L.F."/>
            <person name="Pinto M.C."/>
            <person name="Rosselino A.M."/>
            <person name="Ribeiro J.M."/>
        </authorList>
    </citation>
    <scope>NUCLEOTIDE SEQUENCE</scope>
</reference>
<keyword evidence="2" id="KW-0576">Peroxisome</keyword>
<dbReference type="GO" id="GO:0016559">
    <property type="term" value="P:peroxisome fission"/>
    <property type="evidence" value="ECO:0007669"/>
    <property type="project" value="InterPro"/>
</dbReference>
<evidence type="ECO:0000256" key="3">
    <source>
        <dbReference type="ARBA" id="ARBA00046271"/>
    </source>
</evidence>
<evidence type="ECO:0000256" key="2">
    <source>
        <dbReference type="ARBA" id="ARBA00023140"/>
    </source>
</evidence>
<protein>
    <submittedName>
        <fullName evidence="4">Putative peroxisomal bioproteinsis protein peroxin</fullName>
    </submittedName>
</protein>
<comment type="subcellular location">
    <subcellularLocation>
        <location evidence="3">Peroxisome membrane</location>
    </subcellularLocation>
</comment>
<dbReference type="AlphaFoldDB" id="A0A1L8DVK8"/>
<dbReference type="InterPro" id="IPR026510">
    <property type="entry name" value="PEX11C_met"/>
</dbReference>
<dbReference type="GO" id="GO:0005778">
    <property type="term" value="C:peroxisomal membrane"/>
    <property type="evidence" value="ECO:0007669"/>
    <property type="project" value="UniProtKB-SubCell"/>
</dbReference>
<dbReference type="EMBL" id="GFDF01003624">
    <property type="protein sequence ID" value="JAV10460.1"/>
    <property type="molecule type" value="Transcribed_RNA"/>
</dbReference>
<dbReference type="Pfam" id="PF05648">
    <property type="entry name" value="PEX11"/>
    <property type="match status" value="1"/>
</dbReference>
<dbReference type="PANTHER" id="PTHR20990:SF1">
    <property type="entry name" value="PEROXISOMAL MEMBRANE PROTEIN 11C"/>
    <property type="match status" value="1"/>
</dbReference>
<proteinExistence type="predicted"/>
<evidence type="ECO:0000256" key="1">
    <source>
        <dbReference type="ARBA" id="ARBA00023136"/>
    </source>
</evidence>
<organism evidence="4">
    <name type="scientific">Nyssomyia neivai</name>
    <dbReference type="NCBI Taxonomy" id="330878"/>
    <lineage>
        <taxon>Eukaryota</taxon>
        <taxon>Metazoa</taxon>
        <taxon>Ecdysozoa</taxon>
        <taxon>Arthropoda</taxon>
        <taxon>Hexapoda</taxon>
        <taxon>Insecta</taxon>
        <taxon>Pterygota</taxon>
        <taxon>Neoptera</taxon>
        <taxon>Endopterygota</taxon>
        <taxon>Diptera</taxon>
        <taxon>Nematocera</taxon>
        <taxon>Psychodoidea</taxon>
        <taxon>Psychodidae</taxon>
        <taxon>Nyssomyia</taxon>
    </lineage>
</organism>
<accession>A0A1L8DVK8</accession>
<name>A0A1L8DVK8_9DIPT</name>
<sequence length="237" mass="26944">MLKKGALDEFCEMLDTYGGRDKVIRTLCYTTKLACGLYQESDPDFSKRLGIFSGRMSATRATLRLLDDWPMFQQTLRYGLGHREPDKAMAVMGVLANIVDNIYYPVEKVCWLAEHRIISVKEPSKWDTASSICWVLSIFLNLLRILRNITIMEQYSKSLTKSSNDSNRDERRKLLWKQQQEMLSVVRLSLDFTQAVSTLPGGYLWGGKLSTLQIGAIGTVSSFIGLYQYFAKKNGPA</sequence>
<keyword evidence="1" id="KW-0472">Membrane</keyword>
<evidence type="ECO:0000313" key="4">
    <source>
        <dbReference type="EMBL" id="JAV10460.1"/>
    </source>
</evidence>
<dbReference type="PANTHER" id="PTHR20990">
    <property type="entry name" value="PEROXISOMAL BIOGENESIS FACTOR 11"/>
    <property type="match status" value="1"/>
</dbReference>
<dbReference type="InterPro" id="IPR008733">
    <property type="entry name" value="PEX11"/>
</dbReference>